<dbReference type="Ensembl" id="ENSCPGT00000009552.1">
    <property type="protein sequence ID" value="ENSCPGP00000008703.1"/>
    <property type="gene ID" value="ENSCPGG00000006170.1"/>
</dbReference>
<organism evidence="2 3">
    <name type="scientific">Calidris pygmaea</name>
    <name type="common">Spoon-billed sandpiper</name>
    <dbReference type="NCBI Taxonomy" id="425635"/>
    <lineage>
        <taxon>Eukaryota</taxon>
        <taxon>Metazoa</taxon>
        <taxon>Chordata</taxon>
        <taxon>Craniata</taxon>
        <taxon>Vertebrata</taxon>
        <taxon>Euteleostomi</taxon>
        <taxon>Archelosauria</taxon>
        <taxon>Archosauria</taxon>
        <taxon>Dinosauria</taxon>
        <taxon>Saurischia</taxon>
        <taxon>Theropoda</taxon>
        <taxon>Coelurosauria</taxon>
        <taxon>Aves</taxon>
        <taxon>Neognathae</taxon>
        <taxon>Neoaves</taxon>
        <taxon>Charadriiformes</taxon>
        <taxon>Scolopacidae</taxon>
        <taxon>Calidris</taxon>
    </lineage>
</organism>
<evidence type="ECO:0000313" key="3">
    <source>
        <dbReference type="Proteomes" id="UP000694419"/>
    </source>
</evidence>
<protein>
    <submittedName>
        <fullName evidence="2">Uncharacterized protein</fullName>
    </submittedName>
</protein>
<sequence>MVKVRLQCLKSVLLPQVRPDGAVQLTRTYTPKELREYLEVYQQRSGENILAWLLRVWDGAAASIHLILSEKDLLSPITTDDNIRRAYIQLQNITGPDGQDIVAPTLYQWLCAVVLIAHPDPSQLAASLGPWHTIAEGITVLRQIGMAHALAMGANPDDVLVTKVMRMQFLKQASESLKPLIVSTVTDATGTIGALVNKLREIGDTMSGPSVRVINRRKQTKSNGATARITRKQIWADLVQAGVPRSEIEGITTSEMFRRWHKLAFTWKNRLVSSPPRTPCPPSPPSAPLRPDSNWQMPKQQK</sequence>
<reference evidence="2" key="2">
    <citation type="submission" date="2025-09" db="UniProtKB">
        <authorList>
            <consortium name="Ensembl"/>
        </authorList>
    </citation>
    <scope>IDENTIFICATION</scope>
</reference>
<accession>A0A8C3JKN9</accession>
<dbReference type="GO" id="GO:0005794">
    <property type="term" value="C:Golgi apparatus"/>
    <property type="evidence" value="ECO:0007669"/>
    <property type="project" value="TreeGrafter"/>
</dbReference>
<dbReference type="PANTHER" id="PTHR48195:SF1">
    <property type="entry name" value="RIKEN CDNA 2410002F23 GENE"/>
    <property type="match status" value="1"/>
</dbReference>
<dbReference type="Proteomes" id="UP000694419">
    <property type="component" value="Unplaced"/>
</dbReference>
<dbReference type="GO" id="GO:0009615">
    <property type="term" value="P:response to virus"/>
    <property type="evidence" value="ECO:0007669"/>
    <property type="project" value="TreeGrafter"/>
</dbReference>
<feature type="compositionally biased region" description="Pro residues" evidence="1">
    <location>
        <begin position="276"/>
        <end position="288"/>
    </location>
</feature>
<proteinExistence type="predicted"/>
<evidence type="ECO:0000313" key="2">
    <source>
        <dbReference type="Ensembl" id="ENSCPGP00000008703.1"/>
    </source>
</evidence>
<dbReference type="PANTHER" id="PTHR48195">
    <property type="entry name" value="FRIEND VIRUS SUSCEPTIBILITY PROTEIN 1"/>
    <property type="match status" value="1"/>
</dbReference>
<evidence type="ECO:0000256" key="1">
    <source>
        <dbReference type="SAM" id="MobiDB-lite"/>
    </source>
</evidence>
<feature type="region of interest" description="Disordered" evidence="1">
    <location>
        <begin position="271"/>
        <end position="302"/>
    </location>
</feature>
<reference evidence="2" key="1">
    <citation type="submission" date="2025-08" db="UniProtKB">
        <authorList>
            <consortium name="Ensembl"/>
        </authorList>
    </citation>
    <scope>IDENTIFICATION</scope>
</reference>
<keyword evidence="3" id="KW-1185">Reference proteome</keyword>
<dbReference type="InterPro" id="IPR053270">
    <property type="entry name" value="Fv1_restriction_factor"/>
</dbReference>
<dbReference type="AlphaFoldDB" id="A0A8C3JKN9"/>
<name>A0A8C3JKN9_9CHAR</name>